<dbReference type="AlphaFoldDB" id="A0AAJ0MRE5"/>
<proteinExistence type="predicted"/>
<dbReference type="Proteomes" id="UP001285908">
    <property type="component" value="Unassembled WGS sequence"/>
</dbReference>
<sequence length="916" mass="103412">MLPLPLKSEYLEYKKDTDAVAAWLASTAKKCGFPADQLKSGSWDTSDASSLSAKSSSSGRKKGKARKAASAAIQATKKAIHGVSKYIVAISDYPKLAKHIADTADPTITVPDNFVATINRVISNRSGFGERLAEHGVGPDSKGDLKHRHFVEVLKKVREALLPRMSSKASTSAKVKAAKSDEISNRFAGLAVEEPSQAFLDAPDVERPTQPTEDKTIYEAETLAELEDVLFTYTIMMNDLARIQATIRWIWENYQKGLFDIAAAAVATDTALALARGIIDEAEPSFKNFEGATWGVQHKFFLACCLRKGYNINSVFSDDASDNFNYNMYDLADECFINAHRCLLSFLDVLSPDHLPIIREGVMGHYDPTKNRDNLPGHAKFKEDQILLMEFLSELTVVTRMIPSYPVEDEFMRGVRQMDKTGKIPFSLVFAAQTFLDIHHLLRADVSQGSKFMQNEIKHLSQTLKDHLDYHKKSKLRIKNWPERMDDMLRLVIKQGQEIVADPVYQCKVSYYRRNKIPIASSMRPNRILDYSPVLAGLNLLSYRGDMYSIGFDAATAWGSIQYTTHLYSALQNEKLVDPHFWPDLEMAQALLPDSNFFPGGIAPKTRKKYLETFVLQMGAAGVPRGLKKGLPVSSIFVEKYLKRTEVPWTPENIHDIVSRSGFEAKGELGKGNLLMWQIDEKDQKDIEKKRTLEAKGKKREEYLRPDELIQAAVMALHAEVTEMSFPWLTLHKSCWEMMKLVKEKNHQRLSQIFGSGYLNDKSQMPLVIGYIFMTTCGECPGHLRTMDLMKQAAEAVKDSQWSFPSSLVSALMSLIKFEAEGKTEKGILMLKNIDVQDQKAHREARFVVGHRRYKLRPLSDSFGSIENPEAGTLHRWLRLYDVGRLENSQDCEYPVECLSKDELDTEEVQAQINKA</sequence>
<dbReference type="RefSeq" id="XP_062693034.1">
    <property type="nucleotide sequence ID" value="XM_062838223.1"/>
</dbReference>
<dbReference type="EMBL" id="JAULSX010000004">
    <property type="protein sequence ID" value="KAK3492576.1"/>
    <property type="molecule type" value="Genomic_DNA"/>
</dbReference>
<dbReference type="InterPro" id="IPR046539">
    <property type="entry name" value="DUF6604"/>
</dbReference>
<feature type="region of interest" description="Disordered" evidence="1">
    <location>
        <begin position="33"/>
        <end position="65"/>
    </location>
</feature>
<evidence type="ECO:0000313" key="3">
    <source>
        <dbReference type="EMBL" id="KAK3492576.1"/>
    </source>
</evidence>
<feature type="compositionally biased region" description="Low complexity" evidence="1">
    <location>
        <begin position="44"/>
        <end position="58"/>
    </location>
</feature>
<evidence type="ECO:0000256" key="1">
    <source>
        <dbReference type="SAM" id="MobiDB-lite"/>
    </source>
</evidence>
<evidence type="ECO:0000313" key="4">
    <source>
        <dbReference type="Proteomes" id="UP001285908"/>
    </source>
</evidence>
<name>A0AAJ0MRE5_9PEZI</name>
<comment type="caution">
    <text evidence="3">The sequence shown here is derived from an EMBL/GenBank/DDBJ whole genome shotgun (WGS) entry which is preliminary data.</text>
</comment>
<dbReference type="GeneID" id="87875845"/>
<dbReference type="PANTHER" id="PTHR38795:SF1">
    <property type="entry name" value="DUF6604 DOMAIN-CONTAINING PROTEIN"/>
    <property type="match status" value="1"/>
</dbReference>
<organism evidence="3 4">
    <name type="scientific">Neurospora hispaniola</name>
    <dbReference type="NCBI Taxonomy" id="588809"/>
    <lineage>
        <taxon>Eukaryota</taxon>
        <taxon>Fungi</taxon>
        <taxon>Dikarya</taxon>
        <taxon>Ascomycota</taxon>
        <taxon>Pezizomycotina</taxon>
        <taxon>Sordariomycetes</taxon>
        <taxon>Sordariomycetidae</taxon>
        <taxon>Sordariales</taxon>
        <taxon>Sordariaceae</taxon>
        <taxon>Neurospora</taxon>
    </lineage>
</organism>
<reference evidence="3 4" key="1">
    <citation type="journal article" date="2023" name="Mol. Phylogenet. Evol.">
        <title>Genome-scale phylogeny and comparative genomics of the fungal order Sordariales.</title>
        <authorList>
            <person name="Hensen N."/>
            <person name="Bonometti L."/>
            <person name="Westerberg I."/>
            <person name="Brannstrom I.O."/>
            <person name="Guillou S."/>
            <person name="Cros-Aarteil S."/>
            <person name="Calhoun S."/>
            <person name="Haridas S."/>
            <person name="Kuo A."/>
            <person name="Mondo S."/>
            <person name="Pangilinan J."/>
            <person name="Riley R."/>
            <person name="LaButti K."/>
            <person name="Andreopoulos B."/>
            <person name="Lipzen A."/>
            <person name="Chen C."/>
            <person name="Yan M."/>
            <person name="Daum C."/>
            <person name="Ng V."/>
            <person name="Clum A."/>
            <person name="Steindorff A."/>
            <person name="Ohm R.A."/>
            <person name="Martin F."/>
            <person name="Silar P."/>
            <person name="Natvig D.O."/>
            <person name="Lalanne C."/>
            <person name="Gautier V."/>
            <person name="Ament-Velasquez S.L."/>
            <person name="Kruys A."/>
            <person name="Hutchinson M.I."/>
            <person name="Powell A.J."/>
            <person name="Barry K."/>
            <person name="Miller A.N."/>
            <person name="Grigoriev I.V."/>
            <person name="Debuchy R."/>
            <person name="Gladieux P."/>
            <person name="Hiltunen Thoren M."/>
            <person name="Johannesson H."/>
        </authorList>
    </citation>
    <scope>NUCLEOTIDE SEQUENCE [LARGE SCALE GENOMIC DNA]</scope>
    <source>
        <strain evidence="3 4">FGSC 10403</strain>
    </source>
</reference>
<evidence type="ECO:0000259" key="2">
    <source>
        <dbReference type="Pfam" id="PF20253"/>
    </source>
</evidence>
<protein>
    <recommendedName>
        <fullName evidence="2">DUF6604 domain-containing protein</fullName>
    </recommendedName>
</protein>
<keyword evidence="4" id="KW-1185">Reference proteome</keyword>
<dbReference type="PANTHER" id="PTHR38795">
    <property type="entry name" value="DUF6604 DOMAIN-CONTAINING PROTEIN"/>
    <property type="match status" value="1"/>
</dbReference>
<dbReference type="Pfam" id="PF20253">
    <property type="entry name" value="DUF6604"/>
    <property type="match status" value="1"/>
</dbReference>
<accession>A0AAJ0MRE5</accession>
<gene>
    <name evidence="3" type="ORF">B0T23DRAFT_395921</name>
</gene>
<feature type="domain" description="DUF6604" evidence="2">
    <location>
        <begin position="12"/>
        <end position="283"/>
    </location>
</feature>